<protein>
    <submittedName>
        <fullName evidence="1">Uncharacterized protein</fullName>
    </submittedName>
</protein>
<reference evidence="1 2" key="1">
    <citation type="submission" date="2017-08" db="EMBL/GenBank/DDBJ databases">
        <title>Acidophilic green algal genome provides insights into adaptation to an acidic environment.</title>
        <authorList>
            <person name="Hirooka S."/>
            <person name="Hirose Y."/>
            <person name="Kanesaki Y."/>
            <person name="Higuchi S."/>
            <person name="Fujiwara T."/>
            <person name="Onuma R."/>
            <person name="Era A."/>
            <person name="Ohbayashi R."/>
            <person name="Uzuka A."/>
            <person name="Nozaki H."/>
            <person name="Yoshikawa H."/>
            <person name="Miyagishima S.Y."/>
        </authorList>
    </citation>
    <scope>NUCLEOTIDE SEQUENCE [LARGE SCALE GENOMIC DNA]</scope>
    <source>
        <strain evidence="1 2">NIES-2499</strain>
    </source>
</reference>
<dbReference type="EMBL" id="BEGY01000494">
    <property type="protein sequence ID" value="GAX86677.1"/>
    <property type="molecule type" value="Genomic_DNA"/>
</dbReference>
<dbReference type="Proteomes" id="UP000232323">
    <property type="component" value="Unassembled WGS sequence"/>
</dbReference>
<accession>A0A250XUD9</accession>
<evidence type="ECO:0000313" key="2">
    <source>
        <dbReference type="Proteomes" id="UP000232323"/>
    </source>
</evidence>
<gene>
    <name evidence="1" type="ORF">CEUSTIGMA_g14085.t1</name>
</gene>
<proteinExistence type="predicted"/>
<dbReference type="AlphaFoldDB" id="A0A250XUD9"/>
<name>A0A250XUD9_9CHLO</name>
<sequence length="116" mass="12342">MTQKKGDWLKTAIIGAAVCFAAREFMKGMVVLAEGNVGAARELKIGMVAIEEGMEAIAQSHVGAARELRQGITSLGDSIERCSPVASLVTFKHHPIVGRLFASSPMHINCSTSMTL</sequence>
<keyword evidence="2" id="KW-1185">Reference proteome</keyword>
<organism evidence="1 2">
    <name type="scientific">Chlamydomonas eustigma</name>
    <dbReference type="NCBI Taxonomy" id="1157962"/>
    <lineage>
        <taxon>Eukaryota</taxon>
        <taxon>Viridiplantae</taxon>
        <taxon>Chlorophyta</taxon>
        <taxon>core chlorophytes</taxon>
        <taxon>Chlorophyceae</taxon>
        <taxon>CS clade</taxon>
        <taxon>Chlamydomonadales</taxon>
        <taxon>Chlamydomonadaceae</taxon>
        <taxon>Chlamydomonas</taxon>
    </lineage>
</organism>
<evidence type="ECO:0000313" key="1">
    <source>
        <dbReference type="EMBL" id="GAX86677.1"/>
    </source>
</evidence>
<comment type="caution">
    <text evidence="1">The sequence shown here is derived from an EMBL/GenBank/DDBJ whole genome shotgun (WGS) entry which is preliminary data.</text>
</comment>